<evidence type="ECO:0000313" key="1">
    <source>
        <dbReference type="EMBL" id="KAK3081471.1"/>
    </source>
</evidence>
<reference evidence="1" key="1">
    <citation type="submission" date="2024-09" db="EMBL/GenBank/DDBJ databases">
        <title>Black Yeasts Isolated from many extreme environments.</title>
        <authorList>
            <person name="Coleine C."/>
            <person name="Stajich J.E."/>
            <person name="Selbmann L."/>
        </authorList>
    </citation>
    <scope>NUCLEOTIDE SEQUENCE</scope>
    <source>
        <strain evidence="1">CCFEE 5737</strain>
    </source>
</reference>
<protein>
    <submittedName>
        <fullName evidence="1">Uncharacterized protein</fullName>
    </submittedName>
</protein>
<proteinExistence type="predicted"/>
<keyword evidence="2" id="KW-1185">Reference proteome</keyword>
<evidence type="ECO:0000313" key="2">
    <source>
        <dbReference type="Proteomes" id="UP001186974"/>
    </source>
</evidence>
<dbReference type="Proteomes" id="UP001186974">
    <property type="component" value="Unassembled WGS sequence"/>
</dbReference>
<dbReference type="EMBL" id="JAWDJW010000154">
    <property type="protein sequence ID" value="KAK3081471.1"/>
    <property type="molecule type" value="Genomic_DNA"/>
</dbReference>
<name>A0ACC3DXK1_9PEZI</name>
<accession>A0ACC3DXK1</accession>
<sequence length="263" mass="28767">MSLICNVLSRQTIKSKLAAATKQATTKADTKAEPPTRYKESETEKTKSSPTKCKQPDTEEQKPTPSKRSKKTDQPSEDTPSEAHTTIVINRAPVLHLWSASVTHFLHPSLSWETCLSAGSAISSICAVAKGKAIGTIEPTDESDEKAAKMDEQRKKAAELDKLQVMQFKLKVKDGLVLVSGADKKGKPGGEGALKGKFGEEGYEKVKKGFEEALEGWREKGEELSGQAFGMYEKFRPDVSKGQSGWGRKGELSLERVREVVGR</sequence>
<comment type="caution">
    <text evidence="1">The sequence shown here is derived from an EMBL/GenBank/DDBJ whole genome shotgun (WGS) entry which is preliminary data.</text>
</comment>
<gene>
    <name evidence="1" type="ORF">LTS18_006372</name>
</gene>
<organism evidence="1 2">
    <name type="scientific">Coniosporium uncinatum</name>
    <dbReference type="NCBI Taxonomy" id="93489"/>
    <lineage>
        <taxon>Eukaryota</taxon>
        <taxon>Fungi</taxon>
        <taxon>Dikarya</taxon>
        <taxon>Ascomycota</taxon>
        <taxon>Pezizomycotina</taxon>
        <taxon>Dothideomycetes</taxon>
        <taxon>Dothideomycetes incertae sedis</taxon>
        <taxon>Coniosporium</taxon>
    </lineage>
</organism>